<dbReference type="Proteomes" id="UP001320148">
    <property type="component" value="Chromosome"/>
</dbReference>
<dbReference type="RefSeq" id="WP_236889621.1">
    <property type="nucleotide sequence ID" value="NZ_AP024488.1"/>
</dbReference>
<accession>A0ABM7PLG4</accession>
<reference evidence="1 2" key="1">
    <citation type="submission" date="2021-02" db="EMBL/GenBank/DDBJ databases">
        <title>Complete genome of Desulfoluna sp. strain ASN36.</title>
        <authorList>
            <person name="Takahashi A."/>
            <person name="Kojima H."/>
            <person name="Fukui M."/>
        </authorList>
    </citation>
    <scope>NUCLEOTIDE SEQUENCE [LARGE SCALE GENOMIC DNA]</scope>
    <source>
        <strain evidence="1 2">ASN36</strain>
    </source>
</reference>
<evidence type="ECO:0000313" key="2">
    <source>
        <dbReference type="Proteomes" id="UP001320148"/>
    </source>
</evidence>
<evidence type="ECO:0008006" key="3">
    <source>
        <dbReference type="Google" id="ProtNLM"/>
    </source>
</evidence>
<sequence>MHRSRRVVVVCHCILNANAKIHPLARTQGVYGEVIGPCLQNGEGLVQLPCPELAYLGMKRWGMTKEQYDVPAYRAHCRTLLSPVLEQLRLLVQDGCIIARVIGMDGSPNCGVNTTCTGYTGGEIASNTDLSAQVSNLAMVDGMGVFFEELSALLAAAGIAPPFAAVKELDED</sequence>
<evidence type="ECO:0000313" key="1">
    <source>
        <dbReference type="EMBL" id="BCS98213.1"/>
    </source>
</evidence>
<organism evidence="1 2">
    <name type="scientific">Desulfoluna limicola</name>
    <dbReference type="NCBI Taxonomy" id="2810562"/>
    <lineage>
        <taxon>Bacteria</taxon>
        <taxon>Pseudomonadati</taxon>
        <taxon>Thermodesulfobacteriota</taxon>
        <taxon>Desulfobacteria</taxon>
        <taxon>Desulfobacterales</taxon>
        <taxon>Desulfolunaceae</taxon>
        <taxon>Desulfoluna</taxon>
    </lineage>
</organism>
<dbReference type="InterPro" id="IPR054648">
    <property type="entry name" value="TudS-rel"/>
</dbReference>
<dbReference type="EMBL" id="AP024488">
    <property type="protein sequence ID" value="BCS98213.1"/>
    <property type="molecule type" value="Genomic_DNA"/>
</dbReference>
<gene>
    <name evidence="1" type="ORF">DSLASN_38450</name>
</gene>
<keyword evidence="2" id="KW-1185">Reference proteome</keyword>
<protein>
    <recommendedName>
        <fullName evidence="3">DUF523 domain-containing protein</fullName>
    </recommendedName>
</protein>
<proteinExistence type="predicted"/>
<dbReference type="NCBIfam" id="NF045597">
    <property type="entry name" value="TudS_rel_CD3072"/>
    <property type="match status" value="1"/>
</dbReference>
<name>A0ABM7PLG4_9BACT</name>